<dbReference type="RefSeq" id="WP_378967520.1">
    <property type="nucleotide sequence ID" value="NZ_JBHSWN010000001.1"/>
</dbReference>
<keyword evidence="2" id="KW-1185">Reference proteome</keyword>
<sequence>MDQARNTLLANLSRHAGHARRRLALSIDHTGQLVGIPQSSLEAIERGDYDGKATLDELIQLSLFLGLTSTGMPRAKPPGARI</sequence>
<accession>A0ABW2BGR1</accession>
<dbReference type="CDD" id="cd00093">
    <property type="entry name" value="HTH_XRE"/>
    <property type="match status" value="1"/>
</dbReference>
<proteinExistence type="predicted"/>
<dbReference type="Proteomes" id="UP001596292">
    <property type="component" value="Unassembled WGS sequence"/>
</dbReference>
<dbReference type="SUPFAM" id="SSF47413">
    <property type="entry name" value="lambda repressor-like DNA-binding domains"/>
    <property type="match status" value="1"/>
</dbReference>
<name>A0ABW2BGR1_9HYPH</name>
<dbReference type="InterPro" id="IPR010982">
    <property type="entry name" value="Lambda_DNA-bd_dom_sf"/>
</dbReference>
<evidence type="ECO:0000313" key="1">
    <source>
        <dbReference type="EMBL" id="MFC6788972.1"/>
    </source>
</evidence>
<evidence type="ECO:0000313" key="2">
    <source>
        <dbReference type="Proteomes" id="UP001596292"/>
    </source>
</evidence>
<dbReference type="EMBL" id="JBHSWN010000001">
    <property type="protein sequence ID" value="MFC6788972.1"/>
    <property type="molecule type" value="Genomic_DNA"/>
</dbReference>
<gene>
    <name evidence="1" type="ORF">ACFQE0_04620</name>
</gene>
<organism evidence="1 2">
    <name type="scientific">Methylobacterium komagatae</name>
    <dbReference type="NCBI Taxonomy" id="374425"/>
    <lineage>
        <taxon>Bacteria</taxon>
        <taxon>Pseudomonadati</taxon>
        <taxon>Pseudomonadota</taxon>
        <taxon>Alphaproteobacteria</taxon>
        <taxon>Hyphomicrobiales</taxon>
        <taxon>Methylobacteriaceae</taxon>
        <taxon>Methylobacterium</taxon>
    </lineage>
</organism>
<protein>
    <submittedName>
        <fullName evidence="1">Helix-turn-helix domain-containing protein</fullName>
    </submittedName>
</protein>
<reference evidence="2" key="1">
    <citation type="journal article" date="2019" name="Int. J. Syst. Evol. Microbiol.">
        <title>The Global Catalogue of Microorganisms (GCM) 10K type strain sequencing project: providing services to taxonomists for standard genome sequencing and annotation.</title>
        <authorList>
            <consortium name="The Broad Institute Genomics Platform"/>
            <consortium name="The Broad Institute Genome Sequencing Center for Infectious Disease"/>
            <person name="Wu L."/>
            <person name="Ma J."/>
        </authorList>
    </citation>
    <scope>NUCLEOTIDE SEQUENCE [LARGE SCALE GENOMIC DNA]</scope>
    <source>
        <strain evidence="2">CCUG 48316</strain>
    </source>
</reference>
<dbReference type="InterPro" id="IPR001387">
    <property type="entry name" value="Cro/C1-type_HTH"/>
</dbReference>
<comment type="caution">
    <text evidence="1">The sequence shown here is derived from an EMBL/GenBank/DDBJ whole genome shotgun (WGS) entry which is preliminary data.</text>
</comment>